<evidence type="ECO:0000256" key="2">
    <source>
        <dbReference type="ARBA" id="ARBA00007776"/>
    </source>
</evidence>
<feature type="transmembrane region" description="Helical" evidence="8">
    <location>
        <begin position="134"/>
        <end position="156"/>
    </location>
</feature>
<proteinExistence type="inferred from homology"/>
<protein>
    <submittedName>
        <fullName evidence="9">Rod shape-determining protein MreD</fullName>
    </submittedName>
</protein>
<dbReference type="Pfam" id="PF04093">
    <property type="entry name" value="MreD"/>
    <property type="match status" value="1"/>
</dbReference>
<dbReference type="AlphaFoldDB" id="A0A4R1QZY2"/>
<comment type="caution">
    <text evidence="9">The sequence shown here is derived from an EMBL/GenBank/DDBJ whole genome shotgun (WGS) entry which is preliminary data.</text>
</comment>
<evidence type="ECO:0000256" key="8">
    <source>
        <dbReference type="SAM" id="Phobius"/>
    </source>
</evidence>
<feature type="transmembrane region" description="Helical" evidence="8">
    <location>
        <begin position="100"/>
        <end position="122"/>
    </location>
</feature>
<evidence type="ECO:0000256" key="4">
    <source>
        <dbReference type="ARBA" id="ARBA00022692"/>
    </source>
</evidence>
<dbReference type="EMBL" id="SLUO01000006">
    <property type="protein sequence ID" value="TCL58574.1"/>
    <property type="molecule type" value="Genomic_DNA"/>
</dbReference>
<keyword evidence="10" id="KW-1185">Reference proteome</keyword>
<dbReference type="RefSeq" id="WP_031389986.1">
    <property type="nucleotide sequence ID" value="NZ_JPNB01000001.1"/>
</dbReference>
<evidence type="ECO:0000256" key="7">
    <source>
        <dbReference type="ARBA" id="ARBA00023136"/>
    </source>
</evidence>
<dbReference type="GO" id="GO:0008360">
    <property type="term" value="P:regulation of cell shape"/>
    <property type="evidence" value="ECO:0007669"/>
    <property type="project" value="UniProtKB-KW"/>
</dbReference>
<organism evidence="9 10">
    <name type="scientific">Kineothrix alysoides</name>
    <dbReference type="NCBI Taxonomy" id="1469948"/>
    <lineage>
        <taxon>Bacteria</taxon>
        <taxon>Bacillati</taxon>
        <taxon>Bacillota</taxon>
        <taxon>Clostridia</taxon>
        <taxon>Lachnospirales</taxon>
        <taxon>Lachnospiraceae</taxon>
        <taxon>Kineothrix</taxon>
    </lineage>
</organism>
<dbReference type="GO" id="GO:0005886">
    <property type="term" value="C:plasma membrane"/>
    <property type="evidence" value="ECO:0007669"/>
    <property type="project" value="UniProtKB-SubCell"/>
</dbReference>
<dbReference type="Proteomes" id="UP000295718">
    <property type="component" value="Unassembled WGS sequence"/>
</dbReference>
<dbReference type="STRING" id="1469948.GCA_000732725_01263"/>
<evidence type="ECO:0000256" key="1">
    <source>
        <dbReference type="ARBA" id="ARBA00004651"/>
    </source>
</evidence>
<sequence length="172" mass="19829">MKRTIVMALLIFVCFLLQCTVFPSLAFGGIVPNLLIVLTASFGFMRGERSGLFIGFFSGLFIDVFFGEVIGFYALLYMYIGYTNGKFNRIFYPEDIKLPIALIIGSDLFYGLICYTLLFLMRARFNIGYYFRHIILPEIVYTIVITIVLYPVILWINRKLETSEKRGAKKFV</sequence>
<keyword evidence="5" id="KW-0133">Cell shape</keyword>
<keyword evidence="7 8" id="KW-0472">Membrane</keyword>
<dbReference type="PIRSF" id="PIRSF037497">
    <property type="entry name" value="MreD_Clostridium/Treponema_prd"/>
    <property type="match status" value="1"/>
</dbReference>
<dbReference type="InterPro" id="IPR017225">
    <property type="entry name" value="Cell_shape_determin_MreD_prd"/>
</dbReference>
<keyword evidence="4 8" id="KW-0812">Transmembrane</keyword>
<keyword evidence="3" id="KW-1003">Cell membrane</keyword>
<dbReference type="NCBIfam" id="TIGR03426">
    <property type="entry name" value="shape_MreD"/>
    <property type="match status" value="1"/>
</dbReference>
<dbReference type="OrthoDB" id="9796616at2"/>
<accession>A0A4R1QZY2</accession>
<name>A0A4R1QZY2_9FIRM</name>
<comment type="similarity">
    <text evidence="2">Belongs to the MreD family.</text>
</comment>
<evidence type="ECO:0000313" key="9">
    <source>
        <dbReference type="EMBL" id="TCL58574.1"/>
    </source>
</evidence>
<feature type="transmembrane region" description="Helical" evidence="8">
    <location>
        <begin position="52"/>
        <end position="79"/>
    </location>
</feature>
<evidence type="ECO:0000256" key="6">
    <source>
        <dbReference type="ARBA" id="ARBA00022989"/>
    </source>
</evidence>
<comment type="subcellular location">
    <subcellularLocation>
        <location evidence="1">Cell membrane</location>
        <topology evidence="1">Multi-pass membrane protein</topology>
    </subcellularLocation>
</comment>
<evidence type="ECO:0000313" key="10">
    <source>
        <dbReference type="Proteomes" id="UP000295718"/>
    </source>
</evidence>
<gene>
    <name evidence="9" type="ORF">EDD76_106227</name>
</gene>
<reference evidence="9 10" key="1">
    <citation type="submission" date="2019-03" db="EMBL/GenBank/DDBJ databases">
        <title>Genomic Encyclopedia of Type Strains, Phase IV (KMG-IV): sequencing the most valuable type-strain genomes for metagenomic binning, comparative biology and taxonomic classification.</title>
        <authorList>
            <person name="Goeker M."/>
        </authorList>
    </citation>
    <scope>NUCLEOTIDE SEQUENCE [LARGE SCALE GENOMIC DNA]</scope>
    <source>
        <strain evidence="9 10">DSM 100556</strain>
    </source>
</reference>
<keyword evidence="6 8" id="KW-1133">Transmembrane helix</keyword>
<evidence type="ECO:0000256" key="3">
    <source>
        <dbReference type="ARBA" id="ARBA00022475"/>
    </source>
</evidence>
<evidence type="ECO:0000256" key="5">
    <source>
        <dbReference type="ARBA" id="ARBA00022960"/>
    </source>
</evidence>
<dbReference type="InterPro" id="IPR007227">
    <property type="entry name" value="Cell_shape_determining_MreD"/>
</dbReference>